<dbReference type="NCBIfam" id="TIGR01470">
    <property type="entry name" value="cysG_Nterm"/>
    <property type="match status" value="1"/>
</dbReference>
<dbReference type="GO" id="GO:0051266">
    <property type="term" value="F:sirohydrochlorin ferrochelatase activity"/>
    <property type="evidence" value="ECO:0007669"/>
    <property type="project" value="UniProtKB-EC"/>
</dbReference>
<evidence type="ECO:0000256" key="4">
    <source>
        <dbReference type="ARBA" id="ARBA00022603"/>
    </source>
</evidence>
<dbReference type="InterPro" id="IPR014777">
    <property type="entry name" value="4pyrrole_Mease_sub1"/>
</dbReference>
<dbReference type="Gene3D" id="3.40.1010.10">
    <property type="entry name" value="Cobalt-precorrin-4 Transmethylase, Domain 1"/>
    <property type="match status" value="1"/>
</dbReference>
<keyword evidence="3" id="KW-0169">Cobalamin biosynthesis</keyword>
<evidence type="ECO:0000256" key="13">
    <source>
        <dbReference type="ARBA" id="ARBA00047561"/>
    </source>
</evidence>
<dbReference type="EC" id="2.1.1.107" evidence="16"/>
<comment type="pathway">
    <text evidence="12">Porphyrin-containing compound metabolism; siroheme biosynthesis; precorrin-2 from uroporphyrinogen III: step 1/1.</text>
</comment>
<dbReference type="SUPFAM" id="SSF75615">
    <property type="entry name" value="Siroheme synthase middle domains-like"/>
    <property type="match status" value="1"/>
</dbReference>
<dbReference type="PROSITE" id="PS00839">
    <property type="entry name" value="SUMT_1"/>
    <property type="match status" value="1"/>
</dbReference>
<dbReference type="InterPro" id="IPR003043">
    <property type="entry name" value="Uropor_MeTrfase_CS"/>
</dbReference>
<evidence type="ECO:0000256" key="7">
    <source>
        <dbReference type="ARBA" id="ARBA00023002"/>
    </source>
</evidence>
<comment type="caution">
    <text evidence="16">The sequence shown here is derived from an EMBL/GenBank/DDBJ whole genome shotgun (WGS) entry which is preliminary data.</text>
</comment>
<evidence type="ECO:0000256" key="11">
    <source>
        <dbReference type="ARBA" id="ARBA00023268"/>
    </source>
</evidence>
<dbReference type="InterPro" id="IPR036291">
    <property type="entry name" value="NAD(P)-bd_dom_sf"/>
</dbReference>
<evidence type="ECO:0000256" key="9">
    <source>
        <dbReference type="ARBA" id="ARBA00023239"/>
    </source>
</evidence>
<dbReference type="InterPro" id="IPR035996">
    <property type="entry name" value="4pyrrol_Methylase_sf"/>
</dbReference>
<feature type="domain" description="Tetrapyrrole methylase" evidence="14">
    <location>
        <begin position="200"/>
        <end position="412"/>
    </location>
</feature>
<dbReference type="Pfam" id="PF10414">
    <property type="entry name" value="CysG_dimeriser"/>
    <property type="match status" value="1"/>
</dbReference>
<dbReference type="GO" id="GO:0043115">
    <property type="term" value="F:precorrin-2 dehydrogenase activity"/>
    <property type="evidence" value="ECO:0007669"/>
    <property type="project" value="UniProtKB-EC"/>
</dbReference>
<dbReference type="GO" id="GO:0004851">
    <property type="term" value="F:uroporphyrin-III C-methyltransferase activity"/>
    <property type="evidence" value="ECO:0007669"/>
    <property type="project" value="UniProtKB-EC"/>
</dbReference>
<accession>A0ABS9VMA4</accession>
<protein>
    <submittedName>
        <fullName evidence="16">Siroheme synthase CysG</fullName>
        <ecNumber evidence="16">1.3.1.76</ecNumber>
        <ecNumber evidence="16">2.1.1.107</ecNumber>
        <ecNumber evidence="16">4.99.1.4</ecNumber>
    </submittedName>
</protein>
<evidence type="ECO:0000313" key="17">
    <source>
        <dbReference type="Proteomes" id="UP001203058"/>
    </source>
</evidence>
<keyword evidence="4 16" id="KW-0489">Methyltransferase</keyword>
<keyword evidence="6" id="KW-0949">S-adenosyl-L-methionine</keyword>
<dbReference type="InterPro" id="IPR050161">
    <property type="entry name" value="Siro_Cobalamin_biosynth"/>
</dbReference>
<evidence type="ECO:0000256" key="5">
    <source>
        <dbReference type="ARBA" id="ARBA00022679"/>
    </source>
</evidence>
<comment type="catalytic activity">
    <reaction evidence="13">
        <text>precorrin-2 + NAD(+) = sirohydrochlorin + NADH + 2 H(+)</text>
        <dbReference type="Rhea" id="RHEA:15613"/>
        <dbReference type="ChEBI" id="CHEBI:15378"/>
        <dbReference type="ChEBI" id="CHEBI:57540"/>
        <dbReference type="ChEBI" id="CHEBI:57945"/>
        <dbReference type="ChEBI" id="CHEBI:58351"/>
        <dbReference type="ChEBI" id="CHEBI:58827"/>
        <dbReference type="EC" id="1.3.1.76"/>
    </reaction>
</comment>
<dbReference type="Pfam" id="PF13241">
    <property type="entry name" value="NAD_binding_7"/>
    <property type="match status" value="1"/>
</dbReference>
<dbReference type="EC" id="1.3.1.76" evidence="16"/>
<dbReference type="RefSeq" id="WP_241446908.1">
    <property type="nucleotide sequence ID" value="NZ_JAKZHW010000001.1"/>
</dbReference>
<comment type="pathway">
    <text evidence="1">Porphyrin-containing compound metabolism; siroheme biosynthesis; sirohydrochlorin from precorrin-2: step 1/1.</text>
</comment>
<evidence type="ECO:0000256" key="6">
    <source>
        <dbReference type="ARBA" id="ARBA00022691"/>
    </source>
</evidence>
<dbReference type="InterPro" id="IPR037115">
    <property type="entry name" value="Sirohaem_synt_dimer_dom_sf"/>
</dbReference>
<dbReference type="NCBIfam" id="TIGR01469">
    <property type="entry name" value="cobA_cysG_Cterm"/>
    <property type="match status" value="1"/>
</dbReference>
<dbReference type="CDD" id="cd11642">
    <property type="entry name" value="SUMT"/>
    <property type="match status" value="1"/>
</dbReference>
<keyword evidence="11" id="KW-0511">Multifunctional enzyme</keyword>
<gene>
    <name evidence="16" type="primary">cysG</name>
    <name evidence="16" type="ORF">LZ016_08255</name>
</gene>
<dbReference type="InterPro" id="IPR012409">
    <property type="entry name" value="Sirohaem_synth"/>
</dbReference>
<dbReference type="NCBIfam" id="NF007922">
    <property type="entry name" value="PRK10637.1"/>
    <property type="match status" value="1"/>
</dbReference>
<evidence type="ECO:0000256" key="3">
    <source>
        <dbReference type="ARBA" id="ARBA00022573"/>
    </source>
</evidence>
<evidence type="ECO:0000256" key="1">
    <source>
        <dbReference type="ARBA" id="ARBA00005010"/>
    </source>
</evidence>
<dbReference type="Proteomes" id="UP001203058">
    <property type="component" value="Unassembled WGS sequence"/>
</dbReference>
<keyword evidence="8" id="KW-0520">NAD</keyword>
<evidence type="ECO:0000259" key="14">
    <source>
        <dbReference type="Pfam" id="PF00590"/>
    </source>
</evidence>
<keyword evidence="9 16" id="KW-0456">Lyase</keyword>
<dbReference type="InterPro" id="IPR006366">
    <property type="entry name" value="CobA/CysG_C"/>
</dbReference>
<dbReference type="InterPro" id="IPR000878">
    <property type="entry name" value="4pyrrol_Mease"/>
</dbReference>
<dbReference type="EMBL" id="JAKZHW010000001">
    <property type="protein sequence ID" value="MCH8616088.1"/>
    <property type="molecule type" value="Genomic_DNA"/>
</dbReference>
<keyword evidence="10" id="KW-0627">Porphyrin biosynthesis</keyword>
<keyword evidence="17" id="KW-1185">Reference proteome</keyword>
<dbReference type="Pfam" id="PF00590">
    <property type="entry name" value="TP_methylase"/>
    <property type="match status" value="1"/>
</dbReference>
<dbReference type="Gene3D" id="3.30.950.10">
    <property type="entry name" value="Methyltransferase, Cobalt-precorrin-4 Transmethylase, Domain 2"/>
    <property type="match status" value="1"/>
</dbReference>
<evidence type="ECO:0000259" key="15">
    <source>
        <dbReference type="Pfam" id="PF10414"/>
    </source>
</evidence>
<keyword evidence="7 16" id="KW-0560">Oxidoreductase</keyword>
<evidence type="ECO:0000256" key="2">
    <source>
        <dbReference type="ARBA" id="ARBA00005879"/>
    </source>
</evidence>
<comment type="similarity">
    <text evidence="2">Belongs to the precorrin methyltransferase family.</text>
</comment>
<dbReference type="Gene3D" id="3.30.160.110">
    <property type="entry name" value="Siroheme synthase, domain 2"/>
    <property type="match status" value="1"/>
</dbReference>
<proteinExistence type="inferred from homology"/>
<dbReference type="PANTHER" id="PTHR45790:SF3">
    <property type="entry name" value="S-ADENOSYL-L-METHIONINE-DEPENDENT UROPORPHYRINOGEN III METHYLTRANSFERASE, CHLOROPLASTIC"/>
    <property type="match status" value="1"/>
</dbReference>
<dbReference type="Gene3D" id="3.40.50.720">
    <property type="entry name" value="NAD(P)-binding Rossmann-like Domain"/>
    <property type="match status" value="2"/>
</dbReference>
<evidence type="ECO:0000256" key="12">
    <source>
        <dbReference type="ARBA" id="ARBA00025705"/>
    </source>
</evidence>
<organism evidence="16 17">
    <name type="scientific">Sphingomonas telluris</name>
    <dbReference type="NCBI Taxonomy" id="2907998"/>
    <lineage>
        <taxon>Bacteria</taxon>
        <taxon>Pseudomonadati</taxon>
        <taxon>Pseudomonadota</taxon>
        <taxon>Alphaproteobacteria</taxon>
        <taxon>Sphingomonadales</taxon>
        <taxon>Sphingomonadaceae</taxon>
        <taxon>Sphingomonas</taxon>
    </lineage>
</organism>
<sequence length="452" mass="47679">MSGTARIAPLPNLPLFHKLAGRKAVVVGSSEGARWKAELLEAAGANVVRSDRWTADELQGAAVAIADLSDREEALRFVAAAHQAGAIVNIIDQTDLCDVTFGTIVNRSPIVVGISTDGAAPVLGQSIRARIESVLPLGLSAWAKAAKQWRSQLKQRVGDFSARRAFWQRFAGAAWAEPDRALTRDDFETLLSTAPATTGRVTLVGAGPGDPELLTLKAVRALQSATVILHDHLIGPEVLELARREARRIPVGKSGHGPSCKQSDINEMIVQLARAGENVVRLKGGDPMIFGRATEEIDACRAAGVEVSVIPGISAAQGASASLLTSLTERRHARRVQFVTGHGADGKLPSDIDWISVADRNVTTVLYMPRKTLGEFVRKALGKGLDPATPAIAIASATLPGETHVAATVAEIDALAAELPPGAPVTIVIGWVGRRHVRAASEPLPFPKAIAS</sequence>
<dbReference type="InterPro" id="IPR006367">
    <property type="entry name" value="Sirohaem_synthase_N"/>
</dbReference>
<dbReference type="InterPro" id="IPR014776">
    <property type="entry name" value="4pyrrole_Mease_sub2"/>
</dbReference>
<dbReference type="SUPFAM" id="SSF53790">
    <property type="entry name" value="Tetrapyrrole methylase"/>
    <property type="match status" value="1"/>
</dbReference>
<evidence type="ECO:0000313" key="16">
    <source>
        <dbReference type="EMBL" id="MCH8616088.1"/>
    </source>
</evidence>
<feature type="domain" description="Sirohaem synthase dimerisation" evidence="15">
    <location>
        <begin position="139"/>
        <end position="191"/>
    </location>
</feature>
<dbReference type="NCBIfam" id="NF004790">
    <property type="entry name" value="PRK06136.1"/>
    <property type="match status" value="1"/>
</dbReference>
<dbReference type="PANTHER" id="PTHR45790">
    <property type="entry name" value="SIROHEME SYNTHASE-RELATED"/>
    <property type="match status" value="1"/>
</dbReference>
<reference evidence="16 17" key="1">
    <citation type="submission" date="2022-03" db="EMBL/GenBank/DDBJ databases">
        <authorList>
            <person name="Jo J.-H."/>
            <person name="Im W.-T."/>
        </authorList>
    </citation>
    <scope>NUCLEOTIDE SEQUENCE [LARGE SCALE GENOMIC DNA]</scope>
    <source>
        <strain evidence="16 17">SM33</strain>
    </source>
</reference>
<evidence type="ECO:0000256" key="8">
    <source>
        <dbReference type="ARBA" id="ARBA00023027"/>
    </source>
</evidence>
<dbReference type="GO" id="GO:0032259">
    <property type="term" value="P:methylation"/>
    <property type="evidence" value="ECO:0007669"/>
    <property type="project" value="UniProtKB-KW"/>
</dbReference>
<dbReference type="PIRSF" id="PIRSF036426">
    <property type="entry name" value="Sirohaem_synth"/>
    <property type="match status" value="1"/>
</dbReference>
<dbReference type="SUPFAM" id="SSF51735">
    <property type="entry name" value="NAD(P)-binding Rossmann-fold domains"/>
    <property type="match status" value="1"/>
</dbReference>
<keyword evidence="5 16" id="KW-0808">Transferase</keyword>
<evidence type="ECO:0000256" key="10">
    <source>
        <dbReference type="ARBA" id="ARBA00023244"/>
    </source>
</evidence>
<dbReference type="EC" id="4.99.1.4" evidence="16"/>
<dbReference type="InterPro" id="IPR019478">
    <property type="entry name" value="Sirohaem_synthase_dimer_dom"/>
</dbReference>
<name>A0ABS9VMA4_9SPHN</name>
<dbReference type="Gene3D" id="1.10.8.210">
    <property type="entry name" value="Sirohaem synthase, dimerisation domain"/>
    <property type="match status" value="1"/>
</dbReference>